<name>A0A512D5D2_9MICO</name>
<dbReference type="OrthoDB" id="4870478at2"/>
<keyword evidence="3" id="KW-1185">Reference proteome</keyword>
<evidence type="ECO:0000313" key="2">
    <source>
        <dbReference type="EMBL" id="GEO31480.1"/>
    </source>
</evidence>
<feature type="compositionally biased region" description="Basic and acidic residues" evidence="1">
    <location>
        <begin position="87"/>
        <end position="96"/>
    </location>
</feature>
<comment type="caution">
    <text evidence="2">The sequence shown here is derived from an EMBL/GenBank/DDBJ whole genome shotgun (WGS) entry which is preliminary data.</text>
</comment>
<sequence>MNGESESREDLVTDESATKEQGPSLSHAGHGEGHGEGDVASSGEDSDQARPGLEPAAAVPTPPVTGDEAVDDAMMRLAESQTGTFADRIEAGEHAHRSLQSRLGGLGGA</sequence>
<dbReference type="EMBL" id="BJYX01000020">
    <property type="protein sequence ID" value="GEO31480.1"/>
    <property type="molecule type" value="Genomic_DNA"/>
</dbReference>
<dbReference type="Proteomes" id="UP000321534">
    <property type="component" value="Unassembled WGS sequence"/>
</dbReference>
<evidence type="ECO:0000256" key="1">
    <source>
        <dbReference type="SAM" id="MobiDB-lite"/>
    </source>
</evidence>
<gene>
    <name evidence="2" type="ORF">TAE01_32900</name>
</gene>
<reference evidence="2 3" key="1">
    <citation type="submission" date="2019-07" db="EMBL/GenBank/DDBJ databases">
        <title>Whole genome shotgun sequence of Terrabacter aerolatus NBRC 106305.</title>
        <authorList>
            <person name="Hosoyama A."/>
            <person name="Uohara A."/>
            <person name="Ohji S."/>
            <person name="Ichikawa N."/>
        </authorList>
    </citation>
    <scope>NUCLEOTIDE SEQUENCE [LARGE SCALE GENOMIC DNA]</scope>
    <source>
        <strain evidence="2 3">NBRC 106305</strain>
    </source>
</reference>
<protein>
    <submittedName>
        <fullName evidence="2">Uncharacterized protein</fullName>
    </submittedName>
</protein>
<feature type="region of interest" description="Disordered" evidence="1">
    <location>
        <begin position="1"/>
        <end position="109"/>
    </location>
</feature>
<evidence type="ECO:0000313" key="3">
    <source>
        <dbReference type="Proteomes" id="UP000321534"/>
    </source>
</evidence>
<proteinExistence type="predicted"/>
<dbReference type="RefSeq" id="WP_147067868.1">
    <property type="nucleotide sequence ID" value="NZ_BAAARO010000015.1"/>
</dbReference>
<dbReference type="AlphaFoldDB" id="A0A512D5D2"/>
<organism evidence="2 3">
    <name type="scientific">Terrabacter aerolatus</name>
    <dbReference type="NCBI Taxonomy" id="422442"/>
    <lineage>
        <taxon>Bacteria</taxon>
        <taxon>Bacillati</taxon>
        <taxon>Actinomycetota</taxon>
        <taxon>Actinomycetes</taxon>
        <taxon>Micrococcales</taxon>
        <taxon>Intrasporangiaceae</taxon>
        <taxon>Terrabacter</taxon>
    </lineage>
</organism>
<accession>A0A512D5D2</accession>
<feature type="compositionally biased region" description="Basic and acidic residues" evidence="1">
    <location>
        <begin position="1"/>
        <end position="11"/>
    </location>
</feature>